<protein>
    <submittedName>
        <fullName evidence="2">Uncharacterized protein</fullName>
    </submittedName>
</protein>
<proteinExistence type="predicted"/>
<dbReference type="OrthoDB" id="3681186at2759"/>
<accession>A0A6A5SNX8</accession>
<feature type="region of interest" description="Disordered" evidence="1">
    <location>
        <begin position="252"/>
        <end position="272"/>
    </location>
</feature>
<organism evidence="2 3">
    <name type="scientific">Clathrospora elynae</name>
    <dbReference type="NCBI Taxonomy" id="706981"/>
    <lineage>
        <taxon>Eukaryota</taxon>
        <taxon>Fungi</taxon>
        <taxon>Dikarya</taxon>
        <taxon>Ascomycota</taxon>
        <taxon>Pezizomycotina</taxon>
        <taxon>Dothideomycetes</taxon>
        <taxon>Pleosporomycetidae</taxon>
        <taxon>Pleosporales</taxon>
        <taxon>Diademaceae</taxon>
        <taxon>Clathrospora</taxon>
    </lineage>
</organism>
<keyword evidence="3" id="KW-1185">Reference proteome</keyword>
<evidence type="ECO:0000256" key="1">
    <source>
        <dbReference type="SAM" id="MobiDB-lite"/>
    </source>
</evidence>
<dbReference type="Proteomes" id="UP000800038">
    <property type="component" value="Unassembled WGS sequence"/>
</dbReference>
<evidence type="ECO:0000313" key="3">
    <source>
        <dbReference type="Proteomes" id="UP000800038"/>
    </source>
</evidence>
<dbReference type="EMBL" id="ML976041">
    <property type="protein sequence ID" value="KAF1941873.1"/>
    <property type="molecule type" value="Genomic_DNA"/>
</dbReference>
<evidence type="ECO:0000313" key="2">
    <source>
        <dbReference type="EMBL" id="KAF1941873.1"/>
    </source>
</evidence>
<reference evidence="2" key="1">
    <citation type="journal article" date="2020" name="Stud. Mycol.">
        <title>101 Dothideomycetes genomes: a test case for predicting lifestyles and emergence of pathogens.</title>
        <authorList>
            <person name="Haridas S."/>
            <person name="Albert R."/>
            <person name="Binder M."/>
            <person name="Bloem J."/>
            <person name="Labutti K."/>
            <person name="Salamov A."/>
            <person name="Andreopoulos B."/>
            <person name="Baker S."/>
            <person name="Barry K."/>
            <person name="Bills G."/>
            <person name="Bluhm B."/>
            <person name="Cannon C."/>
            <person name="Castanera R."/>
            <person name="Culley D."/>
            <person name="Daum C."/>
            <person name="Ezra D."/>
            <person name="Gonzalez J."/>
            <person name="Henrissat B."/>
            <person name="Kuo A."/>
            <person name="Liang C."/>
            <person name="Lipzen A."/>
            <person name="Lutzoni F."/>
            <person name="Magnuson J."/>
            <person name="Mondo S."/>
            <person name="Nolan M."/>
            <person name="Ohm R."/>
            <person name="Pangilinan J."/>
            <person name="Park H.-J."/>
            <person name="Ramirez L."/>
            <person name="Alfaro M."/>
            <person name="Sun H."/>
            <person name="Tritt A."/>
            <person name="Yoshinaga Y."/>
            <person name="Zwiers L.-H."/>
            <person name="Turgeon B."/>
            <person name="Goodwin S."/>
            <person name="Spatafora J."/>
            <person name="Crous P."/>
            <person name="Grigoriev I."/>
        </authorList>
    </citation>
    <scope>NUCLEOTIDE SEQUENCE</scope>
    <source>
        <strain evidence="2">CBS 161.51</strain>
    </source>
</reference>
<dbReference type="AlphaFoldDB" id="A0A6A5SNX8"/>
<name>A0A6A5SNX8_9PLEO</name>
<sequence>MSASTSSLTIPQFNLHALKTLLENAYGFQNPGSSKTTGLSAGSTLSRGEDMAHRIHRLSSFWVPLTSLTLTILFGFRYLESYHVTLSGTLPFSTACPEDGRRTQESVLVKSFTVTVTTLGIHGYLGSLAGSKSWRRQLHRIVEVLVKPLASVFSLGNAVWYETANSLRRRTVGAKSKHQIQIISHVQRTHHSPFLATRHRKPPACHPHAAGSRFEMGGQLTWSSHDINAVPRCPHPVTQTLPFFRHRNNRHGYTPHASCRPGRPSAMPHSRLDKYIMDPPT</sequence>
<gene>
    <name evidence="2" type="ORF">EJ02DRAFT_466180</name>
</gene>